<feature type="transmembrane region" description="Helical" evidence="1">
    <location>
        <begin position="22"/>
        <end position="43"/>
    </location>
</feature>
<feature type="transmembrane region" description="Helical" evidence="1">
    <location>
        <begin position="150"/>
        <end position="169"/>
    </location>
</feature>
<reference evidence="2" key="1">
    <citation type="submission" date="2022-10" db="EMBL/GenBank/DDBJ databases">
        <title>Tapping the CABI collections for fungal endophytes: first genome assemblies for Collariella, Neodidymelliopsis, Ascochyta clinopodiicola, Didymella pomorum, Didymosphaeria variabile, Neocosmospora piperis and Neocucurbitaria cava.</title>
        <authorList>
            <person name="Hill R."/>
        </authorList>
    </citation>
    <scope>NUCLEOTIDE SEQUENCE</scope>
    <source>
        <strain evidence="2">IMI 360193</strain>
    </source>
</reference>
<keyword evidence="1" id="KW-1133">Transmembrane helix</keyword>
<dbReference type="Proteomes" id="UP001140562">
    <property type="component" value="Unassembled WGS sequence"/>
</dbReference>
<sequence>MASTTQTTTMEYEDTIKIAAEIMTLAIMIGVPALVIVLTVAAIKKVNGHFGKVDQLQASVADLRNTLFMHHIRMDMIQAHAEELRNRVHELEANREDKDEPVPGVRATVAHRGPVNVPGPVQGVRVDNPYDLRLCKFLFKNCTAKECEEVVRWVLFLLIALMGLVWYRWRWSKCSSMVEIAAGMHEF</sequence>
<name>A0A9W8WQH9_9PLEO</name>
<protein>
    <submittedName>
        <fullName evidence="2">Uncharacterized protein</fullName>
    </submittedName>
</protein>
<accession>A0A9W8WQH9</accession>
<dbReference type="EMBL" id="JAPEUV010000190">
    <property type="protein sequence ID" value="KAJ4330550.1"/>
    <property type="molecule type" value="Genomic_DNA"/>
</dbReference>
<keyword evidence="3" id="KW-1185">Reference proteome</keyword>
<comment type="caution">
    <text evidence="2">The sequence shown here is derived from an EMBL/GenBank/DDBJ whole genome shotgun (WGS) entry which is preliminary data.</text>
</comment>
<evidence type="ECO:0000313" key="2">
    <source>
        <dbReference type="EMBL" id="KAJ4330550.1"/>
    </source>
</evidence>
<evidence type="ECO:0000313" key="3">
    <source>
        <dbReference type="Proteomes" id="UP001140562"/>
    </source>
</evidence>
<keyword evidence="1" id="KW-0812">Transmembrane</keyword>
<evidence type="ECO:0000256" key="1">
    <source>
        <dbReference type="SAM" id="Phobius"/>
    </source>
</evidence>
<gene>
    <name evidence="2" type="ORF">N0V87_009911</name>
</gene>
<proteinExistence type="predicted"/>
<dbReference type="AlphaFoldDB" id="A0A9W8WQH9"/>
<organism evidence="2 3">
    <name type="scientific">Didymella glomerata</name>
    <dbReference type="NCBI Taxonomy" id="749621"/>
    <lineage>
        <taxon>Eukaryota</taxon>
        <taxon>Fungi</taxon>
        <taxon>Dikarya</taxon>
        <taxon>Ascomycota</taxon>
        <taxon>Pezizomycotina</taxon>
        <taxon>Dothideomycetes</taxon>
        <taxon>Pleosporomycetidae</taxon>
        <taxon>Pleosporales</taxon>
        <taxon>Pleosporineae</taxon>
        <taxon>Didymellaceae</taxon>
        <taxon>Didymella</taxon>
    </lineage>
</organism>
<keyword evidence="1" id="KW-0472">Membrane</keyword>